<reference evidence="4 5" key="1">
    <citation type="submission" date="2020-08" db="EMBL/GenBank/DDBJ databases">
        <title>A Genomic Blueprint of the Chicken Gut Microbiome.</title>
        <authorList>
            <person name="Gilroy R."/>
            <person name="Ravi A."/>
            <person name="Getino M."/>
            <person name="Pursley I."/>
            <person name="Horton D.L."/>
            <person name="Alikhan N.-F."/>
            <person name="Baker D."/>
            <person name="Gharbi K."/>
            <person name="Hall N."/>
            <person name="Watson M."/>
            <person name="Adriaenssens E.M."/>
            <person name="Foster-Nyarko E."/>
            <person name="Jarju S."/>
            <person name="Secka A."/>
            <person name="Antonio M."/>
            <person name="Oren A."/>
            <person name="Chaudhuri R."/>
            <person name="La Ragione R.M."/>
            <person name="Hildebrand F."/>
            <person name="Pallen M.J."/>
        </authorList>
    </citation>
    <scope>NUCLEOTIDE SEQUENCE [LARGE SCALE GENOMIC DNA]</scope>
    <source>
        <strain evidence="4 5">Sa4CUA7</strain>
    </source>
</reference>
<keyword evidence="5" id="KW-1185">Reference proteome</keyword>
<proteinExistence type="inferred from homology"/>
<dbReference type="Gene3D" id="3.40.630.10">
    <property type="entry name" value="Zn peptidases"/>
    <property type="match status" value="1"/>
</dbReference>
<feature type="domain" description="Peptidase M20 dimerisation" evidence="3">
    <location>
        <begin position="217"/>
        <end position="312"/>
    </location>
</feature>
<dbReference type="NCBIfam" id="NF006770">
    <property type="entry name" value="PRK09290.1-4"/>
    <property type="match status" value="1"/>
</dbReference>
<dbReference type="Pfam" id="PF07687">
    <property type="entry name" value="M20_dimer"/>
    <property type="match status" value="1"/>
</dbReference>
<protein>
    <submittedName>
        <fullName evidence="4">Allantoate amidohydrolase</fullName>
    </submittedName>
</protein>
<sequence>MPAVAVTRGRLTGLHEIVDVGRDRSRGGYSRHVWQPAELELRAWFLERAQRLGLKVEHDRNGNLWAWWGEPAPHAVVLGSHLDSVPGGGEFDGPLGVVSALDAIGLLQSTGFTPSRPCAVVVFAEEEGSRFGVACLGSRLMTGAIDPARAGALTDADDVRFADAAQANGLTARHLGRDDVALGRIGLFLELHVEQGRGLIDLDVPLAVASSILAHGRWRIDIAGEGNHAGATRMQGRRDPMVAAARAIVAVRDAAAARGDDRATVGRIHAVPGGTNVIPSTVTTWLDARSEHDDATRDLVAEITARVSAEAAGEGCSVSVVEESWSGAVRLDPALRDGLAARLGGIPVLPTGAGHDAGVLAAHVPTAMLFVRNPSGVSHSPEEHATLDDTVAGVIALERVLRGLL</sequence>
<dbReference type="Gene3D" id="3.30.70.360">
    <property type="match status" value="1"/>
</dbReference>
<accession>A0ABR8S2U2</accession>
<comment type="caution">
    <text evidence="4">The sequence shown here is derived from an EMBL/GenBank/DDBJ whole genome shotgun (WGS) entry which is preliminary data.</text>
</comment>
<evidence type="ECO:0000256" key="2">
    <source>
        <dbReference type="ARBA" id="ARBA00022801"/>
    </source>
</evidence>
<dbReference type="PANTHER" id="PTHR32494">
    <property type="entry name" value="ALLANTOATE DEIMINASE-RELATED"/>
    <property type="match status" value="1"/>
</dbReference>
<evidence type="ECO:0000313" key="5">
    <source>
        <dbReference type="Proteomes" id="UP000648352"/>
    </source>
</evidence>
<gene>
    <name evidence="4" type="ORF">H9651_08975</name>
</gene>
<dbReference type="PANTHER" id="PTHR32494:SF5">
    <property type="entry name" value="ALLANTOATE AMIDOHYDROLASE"/>
    <property type="match status" value="1"/>
</dbReference>
<dbReference type="InterPro" id="IPR010158">
    <property type="entry name" value="Amidase_Cbmase"/>
</dbReference>
<evidence type="ECO:0000313" key="4">
    <source>
        <dbReference type="EMBL" id="MBD7957770.1"/>
    </source>
</evidence>
<dbReference type="EMBL" id="JACSQP010000004">
    <property type="protein sequence ID" value="MBD7957770.1"/>
    <property type="molecule type" value="Genomic_DNA"/>
</dbReference>
<dbReference type="SUPFAM" id="SSF55031">
    <property type="entry name" value="Bacterial exopeptidase dimerisation domain"/>
    <property type="match status" value="1"/>
</dbReference>
<dbReference type="SUPFAM" id="SSF53187">
    <property type="entry name" value="Zn-dependent exopeptidases"/>
    <property type="match status" value="1"/>
</dbReference>
<keyword evidence="2" id="KW-0378">Hydrolase</keyword>
<name>A0ABR8S2U2_9MICO</name>
<organism evidence="4 5">
    <name type="scientific">Microbacterium pullorum</name>
    <dbReference type="NCBI Taxonomy" id="2762236"/>
    <lineage>
        <taxon>Bacteria</taxon>
        <taxon>Bacillati</taxon>
        <taxon>Actinomycetota</taxon>
        <taxon>Actinomycetes</taxon>
        <taxon>Micrococcales</taxon>
        <taxon>Microbacteriaceae</taxon>
        <taxon>Microbacterium</taxon>
    </lineage>
</organism>
<dbReference type="PIRSF" id="PIRSF001235">
    <property type="entry name" value="Amidase_carbamoylase"/>
    <property type="match status" value="1"/>
</dbReference>
<dbReference type="InterPro" id="IPR036264">
    <property type="entry name" value="Bact_exopeptidase_dim_dom"/>
</dbReference>
<dbReference type="NCBIfam" id="TIGR01879">
    <property type="entry name" value="hydantase"/>
    <property type="match status" value="1"/>
</dbReference>
<dbReference type="Pfam" id="PF01546">
    <property type="entry name" value="Peptidase_M20"/>
    <property type="match status" value="1"/>
</dbReference>
<evidence type="ECO:0000259" key="3">
    <source>
        <dbReference type="Pfam" id="PF07687"/>
    </source>
</evidence>
<dbReference type="RefSeq" id="WP_191718932.1">
    <property type="nucleotide sequence ID" value="NZ_JACSQP010000004.1"/>
</dbReference>
<evidence type="ECO:0000256" key="1">
    <source>
        <dbReference type="ARBA" id="ARBA00006153"/>
    </source>
</evidence>
<dbReference type="InterPro" id="IPR011650">
    <property type="entry name" value="Peptidase_M20_dimer"/>
</dbReference>
<comment type="similarity">
    <text evidence="1">Belongs to the peptidase M20 family.</text>
</comment>
<dbReference type="InterPro" id="IPR002933">
    <property type="entry name" value="Peptidase_M20"/>
</dbReference>
<dbReference type="Proteomes" id="UP000648352">
    <property type="component" value="Unassembled WGS sequence"/>
</dbReference>